<dbReference type="AlphaFoldDB" id="A0A5C6FBF0"/>
<dbReference type="RefSeq" id="WP_146532905.1">
    <property type="nucleotide sequence ID" value="NZ_SJPX01000001.1"/>
</dbReference>
<name>A0A5C6FBF0_9BACT</name>
<evidence type="ECO:0000313" key="3">
    <source>
        <dbReference type="Proteomes" id="UP000317977"/>
    </source>
</evidence>
<dbReference type="EMBL" id="SJPX01000001">
    <property type="protein sequence ID" value="TWU58122.1"/>
    <property type="molecule type" value="Genomic_DNA"/>
</dbReference>
<dbReference type="OrthoDB" id="276348at2"/>
<evidence type="ECO:0000313" key="2">
    <source>
        <dbReference type="EMBL" id="TWU58122.1"/>
    </source>
</evidence>
<dbReference type="Pfam" id="PF14237">
    <property type="entry name" value="GYF_2"/>
    <property type="match status" value="1"/>
</dbReference>
<keyword evidence="3" id="KW-1185">Reference proteome</keyword>
<gene>
    <name evidence="2" type="ORF">Poly59_10310</name>
</gene>
<dbReference type="InterPro" id="IPR025640">
    <property type="entry name" value="GYF_2"/>
</dbReference>
<proteinExistence type="predicted"/>
<accession>A0A5C6FBF0</accession>
<organism evidence="2 3">
    <name type="scientific">Rubripirellula reticaptiva</name>
    <dbReference type="NCBI Taxonomy" id="2528013"/>
    <lineage>
        <taxon>Bacteria</taxon>
        <taxon>Pseudomonadati</taxon>
        <taxon>Planctomycetota</taxon>
        <taxon>Planctomycetia</taxon>
        <taxon>Pirellulales</taxon>
        <taxon>Pirellulaceae</taxon>
        <taxon>Rubripirellula</taxon>
    </lineage>
</organism>
<dbReference type="Proteomes" id="UP000317977">
    <property type="component" value="Unassembled WGS sequence"/>
</dbReference>
<reference evidence="2 3" key="1">
    <citation type="submission" date="2019-02" db="EMBL/GenBank/DDBJ databases">
        <title>Deep-cultivation of Planctomycetes and their phenomic and genomic characterization uncovers novel biology.</title>
        <authorList>
            <person name="Wiegand S."/>
            <person name="Jogler M."/>
            <person name="Boedeker C."/>
            <person name="Pinto D."/>
            <person name="Vollmers J."/>
            <person name="Rivas-Marin E."/>
            <person name="Kohn T."/>
            <person name="Peeters S.H."/>
            <person name="Heuer A."/>
            <person name="Rast P."/>
            <person name="Oberbeckmann S."/>
            <person name="Bunk B."/>
            <person name="Jeske O."/>
            <person name="Meyerdierks A."/>
            <person name="Storesund J.E."/>
            <person name="Kallscheuer N."/>
            <person name="Luecker S."/>
            <person name="Lage O.M."/>
            <person name="Pohl T."/>
            <person name="Merkel B.J."/>
            <person name="Hornburger P."/>
            <person name="Mueller R.-W."/>
            <person name="Bruemmer F."/>
            <person name="Labrenz M."/>
            <person name="Spormann A.M."/>
            <person name="Op Den Camp H."/>
            <person name="Overmann J."/>
            <person name="Amann R."/>
            <person name="Jetten M.S.M."/>
            <person name="Mascher T."/>
            <person name="Medema M.H."/>
            <person name="Devos D.P."/>
            <person name="Kaster A.-K."/>
            <person name="Ovreas L."/>
            <person name="Rohde M."/>
            <person name="Galperin M.Y."/>
            <person name="Jogler C."/>
        </authorList>
    </citation>
    <scope>NUCLEOTIDE SEQUENCE [LARGE SCALE GENOMIC DNA]</scope>
    <source>
        <strain evidence="2 3">Poly59</strain>
    </source>
</reference>
<comment type="caution">
    <text evidence="2">The sequence shown here is derived from an EMBL/GenBank/DDBJ whole genome shotgun (WGS) entry which is preliminary data.</text>
</comment>
<protein>
    <recommendedName>
        <fullName evidence="1">GYF domain-containing protein</fullName>
    </recommendedName>
</protein>
<feature type="domain" description="GYF" evidence="1">
    <location>
        <begin position="4"/>
        <end position="54"/>
    </location>
</feature>
<sequence>MTDWFVQQKGTAAELGPLKPSDLLEKVRTGEVTRQTMVRKNDSPWFLASEVGGLFEAAMRPTIENFCPKCRGPISDPPTVCNRCGMEIQQAITRITENTIINRADQSLGSQASQSVKQWLMKKRINKDEKKAGEN</sequence>
<evidence type="ECO:0000259" key="1">
    <source>
        <dbReference type="Pfam" id="PF14237"/>
    </source>
</evidence>